<accession>A0A3P1T4Y2</accession>
<dbReference type="Proteomes" id="UP000280819">
    <property type="component" value="Unassembled WGS sequence"/>
</dbReference>
<proteinExistence type="predicted"/>
<dbReference type="SUPFAM" id="SSF53254">
    <property type="entry name" value="Phosphoglycerate mutase-like"/>
    <property type="match status" value="1"/>
</dbReference>
<dbReference type="EMBL" id="RQZG01000010">
    <property type="protein sequence ID" value="RRD04577.1"/>
    <property type="molecule type" value="Genomic_DNA"/>
</dbReference>
<name>A0A3P1T4Y2_9ACTN</name>
<dbReference type="CDD" id="cd07067">
    <property type="entry name" value="HP_PGM_like"/>
    <property type="match status" value="1"/>
</dbReference>
<dbReference type="OrthoDB" id="9810154at2"/>
<dbReference type="RefSeq" id="WP_124844967.1">
    <property type="nucleotide sequence ID" value="NZ_JAUNKP010000033.1"/>
</dbReference>
<evidence type="ECO:0000313" key="1">
    <source>
        <dbReference type="EMBL" id="RRD04577.1"/>
    </source>
</evidence>
<sequence length="162" mass="17717">MRRLVLMRHAKTEGSNPGGDHARELLPRGVQDAQAAGVTLRGLGLQYALVSTATRTRQTFAALGLDIPAEFLDSLYHDGTETMLRHISETDPAVTGLIVVGHAPTIPGLAAQLGHASNPREADAMQCWYPTATFTEFTFDGDWADLAPFELGHVRLERIERR</sequence>
<dbReference type="Pfam" id="PF00300">
    <property type="entry name" value="His_Phos_1"/>
    <property type="match status" value="1"/>
</dbReference>
<dbReference type="Gene3D" id="3.40.50.1240">
    <property type="entry name" value="Phosphoglycerate mutase-like"/>
    <property type="match status" value="1"/>
</dbReference>
<dbReference type="InterPro" id="IPR029033">
    <property type="entry name" value="His_PPase_superfam"/>
</dbReference>
<evidence type="ECO:0000313" key="2">
    <source>
        <dbReference type="Proteomes" id="UP000280819"/>
    </source>
</evidence>
<dbReference type="InterPro" id="IPR013078">
    <property type="entry name" value="His_Pase_superF_clade-1"/>
</dbReference>
<protein>
    <submittedName>
        <fullName evidence="1">Phosphoglycerate mutase</fullName>
    </submittedName>
</protein>
<reference evidence="1 2" key="1">
    <citation type="submission" date="2018-11" db="EMBL/GenBank/DDBJ databases">
        <title>Genomes From Bacteria Associated with the Canine Oral Cavity: a Test Case for Automated Genome-Based Taxonomic Assignment.</title>
        <authorList>
            <person name="Coil D.A."/>
            <person name="Jospin G."/>
            <person name="Darling A.E."/>
            <person name="Wallis C."/>
            <person name="Davis I.J."/>
            <person name="Harris S."/>
            <person name="Eisen J.A."/>
            <person name="Holcombe L.J."/>
            <person name="O'Flynn C."/>
        </authorList>
    </citation>
    <scope>NUCLEOTIDE SEQUENCE [LARGE SCALE GENOMIC DNA]</scope>
    <source>
        <strain evidence="1 2">OH887_COT-365</strain>
    </source>
</reference>
<organism evidence="1 2">
    <name type="scientific">Arachnia propionica</name>
    <dbReference type="NCBI Taxonomy" id="1750"/>
    <lineage>
        <taxon>Bacteria</taxon>
        <taxon>Bacillati</taxon>
        <taxon>Actinomycetota</taxon>
        <taxon>Actinomycetes</taxon>
        <taxon>Propionibacteriales</taxon>
        <taxon>Propionibacteriaceae</taxon>
        <taxon>Arachnia</taxon>
    </lineage>
</organism>
<dbReference type="SMART" id="SM00855">
    <property type="entry name" value="PGAM"/>
    <property type="match status" value="1"/>
</dbReference>
<comment type="caution">
    <text evidence="1">The sequence shown here is derived from an EMBL/GenBank/DDBJ whole genome shotgun (WGS) entry which is preliminary data.</text>
</comment>
<dbReference type="AlphaFoldDB" id="A0A3P1T4Y2"/>
<gene>
    <name evidence="1" type="ORF">EII34_09740</name>
</gene>